<evidence type="ECO:0000256" key="1">
    <source>
        <dbReference type="ARBA" id="ARBA00000448"/>
    </source>
</evidence>
<accession>A0A1T5MHU1</accession>
<evidence type="ECO:0000259" key="11">
    <source>
        <dbReference type="SMART" id="SM01217"/>
    </source>
</evidence>
<comment type="subcellular location">
    <subcellularLocation>
        <location evidence="2">Periplasm</location>
    </subcellularLocation>
</comment>
<dbReference type="InterPro" id="IPR051915">
    <property type="entry name" value="Cellulose_Degrad_GH3"/>
</dbReference>
<evidence type="ECO:0000313" key="12">
    <source>
        <dbReference type="EMBL" id="SKC87643.1"/>
    </source>
</evidence>
<feature type="domain" description="Fibronectin type III-like" evidence="11">
    <location>
        <begin position="670"/>
        <end position="739"/>
    </location>
</feature>
<dbReference type="SMART" id="SM01217">
    <property type="entry name" value="Fn3_like"/>
    <property type="match status" value="1"/>
</dbReference>
<dbReference type="STRING" id="688867.SAMN05660236_5476"/>
<keyword evidence="5" id="KW-0732">Signal</keyword>
<dbReference type="InterPro" id="IPR017853">
    <property type="entry name" value="GH"/>
</dbReference>
<dbReference type="InterPro" id="IPR001764">
    <property type="entry name" value="Glyco_hydro_3_N"/>
</dbReference>
<dbReference type="InterPro" id="IPR013783">
    <property type="entry name" value="Ig-like_fold"/>
</dbReference>
<keyword evidence="8 10" id="KW-0326">Glycosidase</keyword>
<organism evidence="12 13">
    <name type="scientific">Ohtaekwangia koreensis</name>
    <dbReference type="NCBI Taxonomy" id="688867"/>
    <lineage>
        <taxon>Bacteria</taxon>
        <taxon>Pseudomonadati</taxon>
        <taxon>Bacteroidota</taxon>
        <taxon>Cytophagia</taxon>
        <taxon>Cytophagales</taxon>
        <taxon>Fulvivirgaceae</taxon>
        <taxon>Ohtaekwangia</taxon>
    </lineage>
</organism>
<evidence type="ECO:0000256" key="8">
    <source>
        <dbReference type="ARBA" id="ARBA00023295"/>
    </source>
</evidence>
<dbReference type="Gene3D" id="3.20.20.300">
    <property type="entry name" value="Glycoside hydrolase, family 3, N-terminal domain"/>
    <property type="match status" value="1"/>
</dbReference>
<keyword evidence="7 10" id="KW-0378">Hydrolase</keyword>
<dbReference type="FunFam" id="2.60.40.10:FF:000495">
    <property type="entry name" value="Periplasmic beta-glucosidase"/>
    <property type="match status" value="1"/>
</dbReference>
<dbReference type="Pfam" id="PF14310">
    <property type="entry name" value="Fn3-like"/>
    <property type="match status" value="1"/>
</dbReference>
<dbReference type="SUPFAM" id="SSF52279">
    <property type="entry name" value="Beta-D-glucan exohydrolase, C-terminal domain"/>
    <property type="match status" value="1"/>
</dbReference>
<sequence>MKKYHAAMNRIYLLVIVVAIFTGCQKNSNTSPSSANSQVDGRVDSVLALMTLEEKIGQLTLFTSDYDVTGPTIRENYKDDIKAGKVGAIFNAFGADYTRKLQEIAVKETRLHIPLLFGYDVIHGHRTIFPIPLGESCSWDLNVMQQSARIAAEEASAEGLHWTFAPMCDIARDPRWGRMAEGAGEDTYLGSRIAEARVKGFQGEGIGALNSVLACVKHFAAYGAVQAGRDYHTTDMSDRVLREVYLPPYKAAIDAGAATVMTSFNELDGIPATGNKYLMTDILRKEWNFTGFVVTDYTSIMELLPHGIAEDTASAAALALEAGVDMDMQAGFYNDALEKLVKEGKLKEGLIDEAVRRILRKKFELGLFDDPYRYSNVEREKSTVMKKEFLDAARDGARKSIVLLKNEKQVLPLSKSIKRIAVIGPLADARREMIGSWSAAGDWTKAVTLLEGIKAAVTPSTQVLYARGCNINDDTTTYFSQAIQTAKQADVVVLAVGEAALMTGEAASRTALDLPGVQQKLVEEIQKTGKPVVVVLSNGRPLTINWINDNIPAIVETWFLGTQAGHAIADVLFGDYNPSGKLTVTFPRSVGQVPIYYSMKNTGRPMDANNKYTSKYLDESNEPLYPFGYGLSYTTFTYGDISLSSPQITQQDELKVSCKVTNTGKRAGEEVVQLYIHDLVGSVTRPVKELKNFQKIMLQPGESKEITFTLTQHDLSFYRKDMSFGVEPGKFEVYIGGDSRDLKKGIFILQ</sequence>
<protein>
    <recommendedName>
        <fullName evidence="9">Periplasmic beta-glucosidase</fullName>
        <ecNumber evidence="4">3.2.1.21</ecNumber>
    </recommendedName>
</protein>
<dbReference type="Proteomes" id="UP000190961">
    <property type="component" value="Unassembled WGS sequence"/>
</dbReference>
<evidence type="ECO:0000256" key="10">
    <source>
        <dbReference type="RuleBase" id="RU361161"/>
    </source>
</evidence>
<reference evidence="12 13" key="1">
    <citation type="submission" date="2017-02" db="EMBL/GenBank/DDBJ databases">
        <authorList>
            <person name="Peterson S.W."/>
        </authorList>
    </citation>
    <scope>NUCLEOTIDE SEQUENCE [LARGE SCALE GENOMIC DNA]</scope>
    <source>
        <strain evidence="12 13">DSM 25262</strain>
    </source>
</reference>
<dbReference type="PROSITE" id="PS00775">
    <property type="entry name" value="GLYCOSYL_HYDROL_F3"/>
    <property type="match status" value="1"/>
</dbReference>
<dbReference type="AlphaFoldDB" id="A0A1T5MHU1"/>
<dbReference type="InterPro" id="IPR036881">
    <property type="entry name" value="Glyco_hydro_3_C_sf"/>
</dbReference>
<dbReference type="PANTHER" id="PTHR30620">
    <property type="entry name" value="PERIPLASMIC BETA-GLUCOSIDASE-RELATED"/>
    <property type="match status" value="1"/>
</dbReference>
<dbReference type="InterPro" id="IPR026891">
    <property type="entry name" value="Fn3-like"/>
</dbReference>
<evidence type="ECO:0000256" key="3">
    <source>
        <dbReference type="ARBA" id="ARBA00005336"/>
    </source>
</evidence>
<dbReference type="EMBL" id="FUZU01000004">
    <property type="protein sequence ID" value="SKC87643.1"/>
    <property type="molecule type" value="Genomic_DNA"/>
</dbReference>
<dbReference type="NCBIfam" id="NF011678">
    <property type="entry name" value="PRK15098.1"/>
    <property type="match status" value="1"/>
</dbReference>
<comment type="similarity">
    <text evidence="3 10">Belongs to the glycosyl hydrolase 3 family.</text>
</comment>
<dbReference type="Pfam" id="PF00933">
    <property type="entry name" value="Glyco_hydro_3"/>
    <property type="match status" value="1"/>
</dbReference>
<dbReference type="Gene3D" id="2.60.40.10">
    <property type="entry name" value="Immunoglobulins"/>
    <property type="match status" value="1"/>
</dbReference>
<dbReference type="InterPro" id="IPR019800">
    <property type="entry name" value="Glyco_hydro_3_AS"/>
</dbReference>
<dbReference type="PANTHER" id="PTHR30620:SF16">
    <property type="entry name" value="LYSOSOMAL BETA GLUCOSIDASE"/>
    <property type="match status" value="1"/>
</dbReference>
<dbReference type="GO" id="GO:0042597">
    <property type="term" value="C:periplasmic space"/>
    <property type="evidence" value="ECO:0007669"/>
    <property type="project" value="UniProtKB-SubCell"/>
</dbReference>
<proteinExistence type="inferred from homology"/>
<evidence type="ECO:0000256" key="5">
    <source>
        <dbReference type="ARBA" id="ARBA00022729"/>
    </source>
</evidence>
<dbReference type="Gene3D" id="3.40.50.1700">
    <property type="entry name" value="Glycoside hydrolase family 3 C-terminal domain"/>
    <property type="match status" value="1"/>
</dbReference>
<dbReference type="InterPro" id="IPR036962">
    <property type="entry name" value="Glyco_hydro_3_N_sf"/>
</dbReference>
<dbReference type="RefSeq" id="WP_245840826.1">
    <property type="nucleotide sequence ID" value="NZ_FUZU01000004.1"/>
</dbReference>
<dbReference type="PRINTS" id="PR00133">
    <property type="entry name" value="GLHYDRLASE3"/>
</dbReference>
<comment type="catalytic activity">
    <reaction evidence="1">
        <text>Hydrolysis of terminal, non-reducing beta-D-glucosyl residues with release of beta-D-glucose.</text>
        <dbReference type="EC" id="3.2.1.21"/>
    </reaction>
</comment>
<dbReference type="EC" id="3.2.1.21" evidence="4"/>
<dbReference type="FunFam" id="3.40.50.1700:FF:000004">
    <property type="entry name" value="Periplasmic beta-glucosidase"/>
    <property type="match status" value="1"/>
</dbReference>
<evidence type="ECO:0000256" key="9">
    <source>
        <dbReference type="ARBA" id="ARBA00067498"/>
    </source>
</evidence>
<name>A0A1T5MHU1_9BACT</name>
<dbReference type="FunFam" id="3.20.20.300:FF:000005">
    <property type="entry name" value="Periplasmic beta-glucosidase"/>
    <property type="match status" value="1"/>
</dbReference>
<dbReference type="GO" id="GO:0008422">
    <property type="term" value="F:beta-glucosidase activity"/>
    <property type="evidence" value="ECO:0007669"/>
    <property type="project" value="UniProtKB-EC"/>
</dbReference>
<evidence type="ECO:0000256" key="4">
    <source>
        <dbReference type="ARBA" id="ARBA00012744"/>
    </source>
</evidence>
<dbReference type="Pfam" id="PF01915">
    <property type="entry name" value="Glyco_hydro_3_C"/>
    <property type="match status" value="1"/>
</dbReference>
<evidence type="ECO:0000256" key="7">
    <source>
        <dbReference type="ARBA" id="ARBA00022801"/>
    </source>
</evidence>
<dbReference type="GO" id="GO:0009251">
    <property type="term" value="P:glucan catabolic process"/>
    <property type="evidence" value="ECO:0007669"/>
    <property type="project" value="TreeGrafter"/>
</dbReference>
<keyword evidence="6" id="KW-0574">Periplasm</keyword>
<evidence type="ECO:0000256" key="6">
    <source>
        <dbReference type="ARBA" id="ARBA00022764"/>
    </source>
</evidence>
<evidence type="ECO:0000313" key="13">
    <source>
        <dbReference type="Proteomes" id="UP000190961"/>
    </source>
</evidence>
<dbReference type="SUPFAM" id="SSF51445">
    <property type="entry name" value="(Trans)glycosidases"/>
    <property type="match status" value="1"/>
</dbReference>
<evidence type="ECO:0000256" key="2">
    <source>
        <dbReference type="ARBA" id="ARBA00004418"/>
    </source>
</evidence>
<dbReference type="PROSITE" id="PS51257">
    <property type="entry name" value="PROKAR_LIPOPROTEIN"/>
    <property type="match status" value="1"/>
</dbReference>
<dbReference type="InterPro" id="IPR002772">
    <property type="entry name" value="Glyco_hydro_3_C"/>
</dbReference>
<gene>
    <name evidence="12" type="ORF">SAMN05660236_5476</name>
</gene>
<keyword evidence="13" id="KW-1185">Reference proteome</keyword>